<gene>
    <name evidence="19" type="primary">PEX12</name>
    <name evidence="19" type="ORF">MBRA1_003131</name>
</gene>
<evidence type="ECO:0000256" key="9">
    <source>
        <dbReference type="ARBA" id="ARBA00022833"/>
    </source>
</evidence>
<evidence type="ECO:0000313" key="20">
    <source>
        <dbReference type="Proteomes" id="UP001216638"/>
    </source>
</evidence>
<dbReference type="PANTHER" id="PTHR12888">
    <property type="entry name" value="PEROXISOME ASSEMBLY PROTEIN 12 PEROXIN-12"/>
    <property type="match status" value="1"/>
</dbReference>
<dbReference type="PIRSF" id="PIRSF038074">
    <property type="entry name" value="Peroxisome_assembly_p12"/>
    <property type="match status" value="1"/>
</dbReference>
<evidence type="ECO:0000256" key="6">
    <source>
        <dbReference type="ARBA" id="ARBA00022692"/>
    </source>
</evidence>
<evidence type="ECO:0000256" key="1">
    <source>
        <dbReference type="ARBA" id="ARBA00004585"/>
    </source>
</evidence>
<dbReference type="GO" id="GO:0006513">
    <property type="term" value="P:protein monoubiquitination"/>
    <property type="evidence" value="ECO:0007669"/>
    <property type="project" value="TreeGrafter"/>
</dbReference>
<evidence type="ECO:0000256" key="14">
    <source>
        <dbReference type="ARBA" id="ARBA00029692"/>
    </source>
</evidence>
<name>A0AAF0DYU4_9BASI</name>
<evidence type="ECO:0000256" key="7">
    <source>
        <dbReference type="ARBA" id="ARBA00022723"/>
    </source>
</evidence>
<evidence type="ECO:0000256" key="10">
    <source>
        <dbReference type="ARBA" id="ARBA00022927"/>
    </source>
</evidence>
<keyword evidence="13 16" id="KW-0576">Peroxisome</keyword>
<sequence length="384" mass="43387">MDILSSVDPTASGGTLADPYRPSFFELIAQEQLSQLLKPAVRYVLTVLAQRNPRYLLRIVNRFDELYALLMLAIDHHYLRTWNASFTENFYGLMRRRRPAVSAKRAASAVSHSTLLASQRLRTREVRASLVYLVVLPYLGTKLTQYYEHLGGGTGVDDVLLDDAPTLRRDAPDLRARIEDAFRKGYPYAQVAYQLWMLAYNIGYLFNRTPYWRPWLRWMRVDVRRMRGDEEPHTQAARALPSPWRAPLLFTVLLTRRGAGLVFELLKYALPASIFFFKFLEWWYSPSNPRRRRGDDGAGTGGAPVQPPAPLRPSDAGVMTHRPPTYQDAHILTRGLPDAGLFADDEAPPALVHNVCPLCGAAPIQNACVLGTGYAFCYTSTGVR</sequence>
<evidence type="ECO:0000256" key="3">
    <source>
        <dbReference type="ARBA" id="ARBA00008704"/>
    </source>
</evidence>
<dbReference type="Pfam" id="PF04757">
    <property type="entry name" value="Pex2_Pex12"/>
    <property type="match status" value="1"/>
</dbReference>
<feature type="region of interest" description="Disordered" evidence="17">
    <location>
        <begin position="291"/>
        <end position="316"/>
    </location>
</feature>
<evidence type="ECO:0000256" key="5">
    <source>
        <dbReference type="ARBA" id="ARBA00022448"/>
    </source>
</evidence>
<comment type="subcellular location">
    <subcellularLocation>
        <location evidence="1">Peroxisome membrane</location>
        <topology evidence="1">Multi-pass membrane protein</topology>
    </subcellularLocation>
</comment>
<dbReference type="GO" id="GO:0004842">
    <property type="term" value="F:ubiquitin-protein transferase activity"/>
    <property type="evidence" value="ECO:0007669"/>
    <property type="project" value="TreeGrafter"/>
</dbReference>
<dbReference type="Proteomes" id="UP001216638">
    <property type="component" value="Chromosome 3"/>
</dbReference>
<keyword evidence="19" id="KW-0436">Ligase</keyword>
<dbReference type="GO" id="GO:0016874">
    <property type="term" value="F:ligase activity"/>
    <property type="evidence" value="ECO:0007669"/>
    <property type="project" value="UniProtKB-KW"/>
</dbReference>
<evidence type="ECO:0000256" key="17">
    <source>
        <dbReference type="SAM" id="MobiDB-lite"/>
    </source>
</evidence>
<keyword evidence="7" id="KW-0479">Metal-binding</keyword>
<evidence type="ECO:0000256" key="11">
    <source>
        <dbReference type="ARBA" id="ARBA00022989"/>
    </source>
</evidence>
<evidence type="ECO:0000313" key="19">
    <source>
        <dbReference type="EMBL" id="WFC96474.1"/>
    </source>
</evidence>
<keyword evidence="9" id="KW-0862">Zinc</keyword>
<proteinExistence type="inferred from homology"/>
<evidence type="ECO:0000256" key="2">
    <source>
        <dbReference type="ARBA" id="ARBA00004906"/>
    </source>
</evidence>
<dbReference type="AlphaFoldDB" id="A0AAF0DYU4"/>
<dbReference type="GO" id="GO:0016562">
    <property type="term" value="P:protein import into peroxisome matrix, receptor recycling"/>
    <property type="evidence" value="ECO:0007669"/>
    <property type="project" value="UniProtKB-ARBA"/>
</dbReference>
<comment type="subunit">
    <text evidence="15">Component of the PEX2-PEX10-PEX12 retrotranslocation channel, composed of PEX2, PEX10 and PEX12.</text>
</comment>
<feature type="domain" description="Pex N-terminal" evidence="18">
    <location>
        <begin position="30"/>
        <end position="285"/>
    </location>
</feature>
<dbReference type="GO" id="GO:1990429">
    <property type="term" value="C:peroxisomal importomer complex"/>
    <property type="evidence" value="ECO:0007669"/>
    <property type="project" value="TreeGrafter"/>
</dbReference>
<evidence type="ECO:0000256" key="13">
    <source>
        <dbReference type="ARBA" id="ARBA00023140"/>
    </source>
</evidence>
<evidence type="ECO:0000256" key="16">
    <source>
        <dbReference type="PIRNR" id="PIRNR038074"/>
    </source>
</evidence>
<organism evidence="19 20">
    <name type="scientific">Malassezia brasiliensis</name>
    <dbReference type="NCBI Taxonomy" id="1821822"/>
    <lineage>
        <taxon>Eukaryota</taxon>
        <taxon>Fungi</taxon>
        <taxon>Dikarya</taxon>
        <taxon>Basidiomycota</taxon>
        <taxon>Ustilaginomycotina</taxon>
        <taxon>Malasseziomycetes</taxon>
        <taxon>Malasseziales</taxon>
        <taxon>Malasseziaceae</taxon>
        <taxon>Malassezia</taxon>
    </lineage>
</organism>
<dbReference type="InterPro" id="IPR006845">
    <property type="entry name" value="Pex_N"/>
</dbReference>
<dbReference type="InterPro" id="IPR017375">
    <property type="entry name" value="PEX12"/>
</dbReference>
<dbReference type="GO" id="GO:0008270">
    <property type="term" value="F:zinc ion binding"/>
    <property type="evidence" value="ECO:0007669"/>
    <property type="project" value="UniProtKB-KW"/>
</dbReference>
<comment type="pathway">
    <text evidence="2">Protein modification; protein ubiquitination.</text>
</comment>
<evidence type="ECO:0000256" key="15">
    <source>
        <dbReference type="ARBA" id="ARBA00034505"/>
    </source>
</evidence>
<evidence type="ECO:0000259" key="18">
    <source>
        <dbReference type="Pfam" id="PF04757"/>
    </source>
</evidence>
<comment type="function">
    <text evidence="16">Component of a retrotranslocation channel required for peroxisome organization by mediating export of the PEX5 receptor from peroxisomes to the cytosol, thereby promoting PEX5 recycling.</text>
</comment>
<keyword evidence="6" id="KW-0812">Transmembrane</keyword>
<keyword evidence="20" id="KW-1185">Reference proteome</keyword>
<keyword evidence="8" id="KW-0863">Zinc-finger</keyword>
<evidence type="ECO:0000256" key="4">
    <source>
        <dbReference type="ARBA" id="ARBA00018980"/>
    </source>
</evidence>
<reference evidence="19" key="1">
    <citation type="submission" date="2023-03" db="EMBL/GenBank/DDBJ databases">
        <title>Mating type loci evolution in Malassezia.</title>
        <authorList>
            <person name="Coelho M.A."/>
        </authorList>
    </citation>
    <scope>NUCLEOTIDE SEQUENCE</scope>
    <source>
        <strain evidence="19">CBS 14135</strain>
    </source>
</reference>
<dbReference type="EMBL" id="CP119953">
    <property type="protein sequence ID" value="WFC96474.1"/>
    <property type="molecule type" value="Genomic_DNA"/>
</dbReference>
<evidence type="ECO:0000256" key="8">
    <source>
        <dbReference type="ARBA" id="ARBA00022771"/>
    </source>
</evidence>
<dbReference type="GO" id="GO:0005778">
    <property type="term" value="C:peroxisomal membrane"/>
    <property type="evidence" value="ECO:0007669"/>
    <property type="project" value="UniProtKB-SubCell"/>
</dbReference>
<keyword evidence="11" id="KW-1133">Transmembrane helix</keyword>
<dbReference type="PANTHER" id="PTHR12888:SF0">
    <property type="entry name" value="PEROXISOME ASSEMBLY PROTEIN 12"/>
    <property type="match status" value="1"/>
</dbReference>
<keyword evidence="12 16" id="KW-0472">Membrane</keyword>
<evidence type="ECO:0000256" key="12">
    <source>
        <dbReference type="ARBA" id="ARBA00023136"/>
    </source>
</evidence>
<keyword evidence="5" id="KW-0813">Transport</keyword>
<protein>
    <recommendedName>
        <fullName evidence="4 16">Peroxisome assembly protein 12</fullName>
    </recommendedName>
    <alternativeName>
        <fullName evidence="14 16">Peroxin-12</fullName>
    </alternativeName>
</protein>
<keyword evidence="10" id="KW-0653">Protein transport</keyword>
<accession>A0AAF0DYU4</accession>
<comment type="similarity">
    <text evidence="3 16">Belongs to the pex2/pex10/pex12 family.</text>
</comment>